<evidence type="ECO:0000313" key="7">
    <source>
        <dbReference type="EMBL" id="GGY26413.1"/>
    </source>
</evidence>
<dbReference type="RefSeq" id="WP_229804889.1">
    <property type="nucleotide sequence ID" value="NZ_BMYX01000023.1"/>
</dbReference>
<comment type="caution">
    <text evidence="7">The sequence shown here is derived from an EMBL/GenBank/DDBJ whole genome shotgun (WGS) entry which is preliminary data.</text>
</comment>
<dbReference type="SUPFAM" id="SSF103481">
    <property type="entry name" value="Multidrug resistance efflux transporter EmrE"/>
    <property type="match status" value="2"/>
</dbReference>
<organism evidence="7 8">
    <name type="scientific">Paludibacterium paludis</name>
    <dbReference type="NCBI Taxonomy" id="1225769"/>
    <lineage>
        <taxon>Bacteria</taxon>
        <taxon>Pseudomonadati</taxon>
        <taxon>Pseudomonadota</taxon>
        <taxon>Betaproteobacteria</taxon>
        <taxon>Neisseriales</taxon>
        <taxon>Chromobacteriaceae</taxon>
        <taxon>Paludibacterium</taxon>
    </lineage>
</organism>
<dbReference type="Proteomes" id="UP000645257">
    <property type="component" value="Unassembled WGS sequence"/>
</dbReference>
<accession>A0A918P5K2</accession>
<keyword evidence="8" id="KW-1185">Reference proteome</keyword>
<dbReference type="PANTHER" id="PTHR22911:SF6">
    <property type="entry name" value="SOLUTE CARRIER FAMILY 35 MEMBER G1"/>
    <property type="match status" value="1"/>
</dbReference>
<feature type="transmembrane region" description="Helical" evidence="5">
    <location>
        <begin position="154"/>
        <end position="177"/>
    </location>
</feature>
<feature type="transmembrane region" description="Helical" evidence="5">
    <location>
        <begin position="189"/>
        <end position="207"/>
    </location>
</feature>
<evidence type="ECO:0000256" key="3">
    <source>
        <dbReference type="ARBA" id="ARBA00022989"/>
    </source>
</evidence>
<feature type="transmembrane region" description="Helical" evidence="5">
    <location>
        <begin position="103"/>
        <end position="124"/>
    </location>
</feature>
<dbReference type="EMBL" id="BMYX01000023">
    <property type="protein sequence ID" value="GGY26413.1"/>
    <property type="molecule type" value="Genomic_DNA"/>
</dbReference>
<gene>
    <name evidence="7" type="ORF">GCM10011289_32420</name>
</gene>
<proteinExistence type="predicted"/>
<reference evidence="7" key="1">
    <citation type="journal article" date="2014" name="Int. J. Syst. Evol. Microbiol.">
        <title>Complete genome sequence of Corynebacterium casei LMG S-19264T (=DSM 44701T), isolated from a smear-ripened cheese.</title>
        <authorList>
            <consortium name="US DOE Joint Genome Institute (JGI-PGF)"/>
            <person name="Walter F."/>
            <person name="Albersmeier A."/>
            <person name="Kalinowski J."/>
            <person name="Ruckert C."/>
        </authorList>
    </citation>
    <scope>NUCLEOTIDE SEQUENCE</scope>
    <source>
        <strain evidence="7">KCTC 32182</strain>
    </source>
</reference>
<evidence type="ECO:0000313" key="8">
    <source>
        <dbReference type="Proteomes" id="UP000645257"/>
    </source>
</evidence>
<dbReference type="PANTHER" id="PTHR22911">
    <property type="entry name" value="ACYL-MALONYL CONDENSING ENZYME-RELATED"/>
    <property type="match status" value="1"/>
</dbReference>
<feature type="transmembrane region" description="Helical" evidence="5">
    <location>
        <begin position="273"/>
        <end position="290"/>
    </location>
</feature>
<evidence type="ECO:0000259" key="6">
    <source>
        <dbReference type="Pfam" id="PF00892"/>
    </source>
</evidence>
<dbReference type="Pfam" id="PF00892">
    <property type="entry name" value="EamA"/>
    <property type="match status" value="1"/>
</dbReference>
<keyword evidence="4 5" id="KW-0472">Membrane</keyword>
<dbReference type="InterPro" id="IPR037185">
    <property type="entry name" value="EmrE-like"/>
</dbReference>
<evidence type="ECO:0000256" key="1">
    <source>
        <dbReference type="ARBA" id="ARBA00004141"/>
    </source>
</evidence>
<feature type="transmembrane region" description="Helical" evidence="5">
    <location>
        <begin position="20"/>
        <end position="36"/>
    </location>
</feature>
<feature type="transmembrane region" description="Helical" evidence="5">
    <location>
        <begin position="219"/>
        <end position="236"/>
    </location>
</feature>
<feature type="domain" description="EamA" evidence="6">
    <location>
        <begin position="17"/>
        <end position="147"/>
    </location>
</feature>
<evidence type="ECO:0000256" key="5">
    <source>
        <dbReference type="SAM" id="Phobius"/>
    </source>
</evidence>
<feature type="transmembrane region" description="Helical" evidence="5">
    <location>
        <begin position="248"/>
        <end position="267"/>
    </location>
</feature>
<protein>
    <submittedName>
        <fullName evidence="7">Membrane protein</fullName>
    </submittedName>
</protein>
<reference evidence="7" key="2">
    <citation type="submission" date="2020-09" db="EMBL/GenBank/DDBJ databases">
        <authorList>
            <person name="Sun Q."/>
            <person name="Kim S."/>
        </authorList>
    </citation>
    <scope>NUCLEOTIDE SEQUENCE</scope>
    <source>
        <strain evidence="7">KCTC 32182</strain>
    </source>
</reference>
<dbReference type="AlphaFoldDB" id="A0A918P5K2"/>
<comment type="subcellular location">
    <subcellularLocation>
        <location evidence="1">Membrane</location>
        <topology evidence="1">Multi-pass membrane protein</topology>
    </subcellularLocation>
</comment>
<keyword evidence="2 5" id="KW-0812">Transmembrane</keyword>
<sequence length="293" mass="31191">MSGSSPSWMSGARSGQSGSAWMVLAALAFALLSVFVKLGSRHFDPVELLFYRTLIGALGLALIMAWRRETPATPNWSGHLRRTLLGYLSMACLFFAVSRLPLATAVTLNYTSSLFFALTCMIVFREIPSRNVLVSLVVGFAGIVWLLRPTFSAQLWQAGLAGLMSGALAGVAVFQVRELGRMGESAERIVIWFFSLSTAIGAVLVLATGGFHPVAMSDLPVLFGIGASGLIGQLAMTQAYKVGRKYRVASLAYLCVAFSAVLGAWIWGDALTLSGLFAIGLIVAAGLLSGRRS</sequence>
<keyword evidence="3 5" id="KW-1133">Transmembrane helix</keyword>
<evidence type="ECO:0000256" key="2">
    <source>
        <dbReference type="ARBA" id="ARBA00022692"/>
    </source>
</evidence>
<feature type="transmembrane region" description="Helical" evidence="5">
    <location>
        <begin position="131"/>
        <end position="148"/>
    </location>
</feature>
<name>A0A918P5K2_9NEIS</name>
<feature type="transmembrane region" description="Helical" evidence="5">
    <location>
        <begin position="48"/>
        <end position="67"/>
    </location>
</feature>
<dbReference type="InterPro" id="IPR000620">
    <property type="entry name" value="EamA_dom"/>
</dbReference>
<dbReference type="GO" id="GO:0016020">
    <property type="term" value="C:membrane"/>
    <property type="evidence" value="ECO:0007669"/>
    <property type="project" value="UniProtKB-SubCell"/>
</dbReference>
<evidence type="ECO:0000256" key="4">
    <source>
        <dbReference type="ARBA" id="ARBA00023136"/>
    </source>
</evidence>